<sequence>MWLGDETSHKEHIFSLLVFSCNLLAFEKKEKKGKEMTAVIDPELTKAFQDLQVQVLATREKVKNLETEIAVAERRKLISEITKKTVTDLKPEKNCYLAIGRTFVRKPRDEILSQIDSNIEKISEQISTLNQTKEYHNTKVEETQNNIREMIQQRKNSDKK</sequence>
<reference evidence="4 5" key="1">
    <citation type="journal article" date="2015" name="Parasit. Vectors">
        <title>Draft genome of the scabies mite.</title>
        <authorList>
            <person name="Rider S.D.Jr."/>
            <person name="Morgan M.S."/>
            <person name="Arlian L.G."/>
        </authorList>
    </citation>
    <scope>NUCLEOTIDE SEQUENCE [LARGE SCALE GENOMIC DNA]</scope>
    <source>
        <strain evidence="4">Arlian Lab</strain>
    </source>
</reference>
<evidence type="ECO:0000313" key="5">
    <source>
        <dbReference type="Proteomes" id="UP000616769"/>
    </source>
</evidence>
<name>A0A132AD11_SARSC</name>
<dbReference type="AlphaFoldDB" id="A0A132AD11"/>
<evidence type="ECO:0000256" key="2">
    <source>
        <dbReference type="ARBA" id="ARBA00011695"/>
    </source>
</evidence>
<comment type="subunit">
    <text evidence="2">Heterohexamer of two PFD-alpha type and four PFD-beta type subunits.</text>
</comment>
<evidence type="ECO:0000313" key="4">
    <source>
        <dbReference type="EMBL" id="KPM08871.1"/>
    </source>
</evidence>
<dbReference type="GO" id="GO:0016272">
    <property type="term" value="C:prefoldin complex"/>
    <property type="evidence" value="ECO:0007669"/>
    <property type="project" value="InterPro"/>
</dbReference>
<dbReference type="Gene3D" id="1.10.287.370">
    <property type="match status" value="1"/>
</dbReference>
<keyword evidence="3" id="KW-0143">Chaperone</keyword>
<gene>
    <name evidence="4" type="ORF">QR98_0073960</name>
</gene>
<organism evidence="4 5">
    <name type="scientific">Sarcoptes scabiei</name>
    <name type="common">Itch mite</name>
    <name type="synonym">Acarus scabiei</name>
    <dbReference type="NCBI Taxonomy" id="52283"/>
    <lineage>
        <taxon>Eukaryota</taxon>
        <taxon>Metazoa</taxon>
        <taxon>Ecdysozoa</taxon>
        <taxon>Arthropoda</taxon>
        <taxon>Chelicerata</taxon>
        <taxon>Arachnida</taxon>
        <taxon>Acari</taxon>
        <taxon>Acariformes</taxon>
        <taxon>Sarcoptiformes</taxon>
        <taxon>Astigmata</taxon>
        <taxon>Psoroptidia</taxon>
        <taxon>Sarcoptoidea</taxon>
        <taxon>Sarcoptidae</taxon>
        <taxon>Sarcoptinae</taxon>
        <taxon>Sarcoptes</taxon>
    </lineage>
</organism>
<dbReference type="OMA" id="QKMRISE"/>
<dbReference type="PANTHER" id="PTHR20903">
    <property type="entry name" value="PREFOLDIN SUBUNIT 1-RELATED"/>
    <property type="match status" value="1"/>
</dbReference>
<evidence type="ECO:0000256" key="3">
    <source>
        <dbReference type="ARBA" id="ARBA00023186"/>
    </source>
</evidence>
<dbReference type="InterPro" id="IPR009053">
    <property type="entry name" value="Prefoldin"/>
</dbReference>
<dbReference type="VEuPathDB" id="VectorBase:SSCA002676"/>
<proteinExistence type="inferred from homology"/>
<dbReference type="SUPFAM" id="SSF46579">
    <property type="entry name" value="Prefoldin"/>
    <property type="match status" value="1"/>
</dbReference>
<dbReference type="GO" id="GO:0051082">
    <property type="term" value="F:unfolded protein binding"/>
    <property type="evidence" value="ECO:0007669"/>
    <property type="project" value="InterPro"/>
</dbReference>
<dbReference type="GO" id="GO:0044183">
    <property type="term" value="F:protein folding chaperone"/>
    <property type="evidence" value="ECO:0007669"/>
    <property type="project" value="TreeGrafter"/>
</dbReference>
<comment type="similarity">
    <text evidence="1">Belongs to the prefoldin subunit beta family.</text>
</comment>
<dbReference type="EMBL" id="JXLN01012784">
    <property type="protein sequence ID" value="KPM08871.1"/>
    <property type="molecule type" value="Genomic_DNA"/>
</dbReference>
<dbReference type="InterPro" id="IPR002777">
    <property type="entry name" value="PFD_beta-like"/>
</dbReference>
<comment type="caution">
    <text evidence="4">The sequence shown here is derived from an EMBL/GenBank/DDBJ whole genome shotgun (WGS) entry which is preliminary data.</text>
</comment>
<protein>
    <submittedName>
        <fullName evidence="4">Prefoldin subunit 1-like protein</fullName>
    </submittedName>
</protein>
<evidence type="ECO:0000256" key="1">
    <source>
        <dbReference type="ARBA" id="ARBA00008045"/>
    </source>
</evidence>
<dbReference type="Pfam" id="PF01920">
    <property type="entry name" value="Prefoldin_2"/>
    <property type="match status" value="1"/>
</dbReference>
<dbReference type="GO" id="GO:0005737">
    <property type="term" value="C:cytoplasm"/>
    <property type="evidence" value="ECO:0007669"/>
    <property type="project" value="TreeGrafter"/>
</dbReference>
<dbReference type="PANTHER" id="PTHR20903:SF0">
    <property type="entry name" value="PREFOLDIN SUBUNIT 1"/>
    <property type="match status" value="1"/>
</dbReference>
<dbReference type="Proteomes" id="UP000616769">
    <property type="component" value="Unassembled WGS sequence"/>
</dbReference>
<accession>A0A132AD11</accession>